<name>A0A0A1STA4_9HYPO</name>
<dbReference type="SUPFAM" id="SSF103473">
    <property type="entry name" value="MFS general substrate transporter"/>
    <property type="match status" value="2"/>
</dbReference>
<feature type="transmembrane region" description="Helical" evidence="5">
    <location>
        <begin position="335"/>
        <end position="359"/>
    </location>
</feature>
<evidence type="ECO:0000256" key="2">
    <source>
        <dbReference type="ARBA" id="ARBA00022692"/>
    </source>
</evidence>
<feature type="transmembrane region" description="Helical" evidence="5">
    <location>
        <begin position="199"/>
        <end position="222"/>
    </location>
</feature>
<feature type="transmembrane region" description="Helical" evidence="5">
    <location>
        <begin position="400"/>
        <end position="419"/>
    </location>
</feature>
<feature type="transmembrane region" description="Helical" evidence="5">
    <location>
        <begin position="459"/>
        <end position="485"/>
    </location>
</feature>
<feature type="transmembrane region" description="Helical" evidence="5">
    <location>
        <begin position="297"/>
        <end position="315"/>
    </location>
</feature>
<dbReference type="Pfam" id="PF07690">
    <property type="entry name" value="MFS_1"/>
    <property type="match status" value="1"/>
</dbReference>
<accession>A0A0A1STA4</accession>
<evidence type="ECO:0000313" key="7">
    <source>
        <dbReference type="EMBL" id="CEJ81401.1"/>
    </source>
</evidence>
<dbReference type="InterPro" id="IPR036259">
    <property type="entry name" value="MFS_trans_sf"/>
</dbReference>
<evidence type="ECO:0000256" key="3">
    <source>
        <dbReference type="ARBA" id="ARBA00022989"/>
    </source>
</evidence>
<dbReference type="HOGENOM" id="CLU_000960_27_4_1"/>
<dbReference type="PANTHER" id="PTHR42718">
    <property type="entry name" value="MAJOR FACILITATOR SUPERFAMILY MULTIDRUG TRANSPORTER MFSC"/>
    <property type="match status" value="1"/>
</dbReference>
<keyword evidence="4 5" id="KW-0472">Membrane</keyword>
<feature type="transmembrane region" description="Helical" evidence="5">
    <location>
        <begin position="72"/>
        <end position="92"/>
    </location>
</feature>
<comment type="subcellular location">
    <subcellularLocation>
        <location evidence="1">Membrane</location>
        <topology evidence="1">Multi-pass membrane protein</topology>
    </subcellularLocation>
</comment>
<dbReference type="OrthoDB" id="440755at2759"/>
<evidence type="ECO:0000259" key="6">
    <source>
        <dbReference type="PROSITE" id="PS50850"/>
    </source>
</evidence>
<dbReference type="EMBL" id="CDHN01000001">
    <property type="protein sequence ID" value="CEJ81401.1"/>
    <property type="molecule type" value="Genomic_DNA"/>
</dbReference>
<dbReference type="PROSITE" id="PS50850">
    <property type="entry name" value="MFS"/>
    <property type="match status" value="1"/>
</dbReference>
<evidence type="ECO:0000256" key="4">
    <source>
        <dbReference type="ARBA" id="ARBA00023136"/>
    </source>
</evidence>
<proteinExistence type="predicted"/>
<dbReference type="InterPro" id="IPR011701">
    <property type="entry name" value="MFS"/>
</dbReference>
<protein>
    <recommendedName>
        <fullName evidence="6">Major facilitator superfamily (MFS) profile domain-containing protein</fullName>
    </recommendedName>
</protein>
<feature type="domain" description="Major facilitator superfamily (MFS) profile" evidence="6">
    <location>
        <begin position="74"/>
        <end position="535"/>
    </location>
</feature>
<evidence type="ECO:0000256" key="1">
    <source>
        <dbReference type="ARBA" id="ARBA00004141"/>
    </source>
</evidence>
<keyword evidence="8" id="KW-1185">Reference proteome</keyword>
<feature type="transmembrane region" description="Helical" evidence="5">
    <location>
        <begin position="171"/>
        <end position="192"/>
    </location>
</feature>
<dbReference type="GO" id="GO:0016020">
    <property type="term" value="C:membrane"/>
    <property type="evidence" value="ECO:0007669"/>
    <property type="project" value="UniProtKB-SubCell"/>
</dbReference>
<keyword evidence="2 5" id="KW-0812">Transmembrane</keyword>
<keyword evidence="3 5" id="KW-1133">Transmembrane helix</keyword>
<dbReference type="PANTHER" id="PTHR42718:SF41">
    <property type="entry name" value="MFS TRANSPORTER OF UNKOWN SPECIFICITY (AFU_ORTHOLOGUE AFUA_5G09940)-RELATED"/>
    <property type="match status" value="1"/>
</dbReference>
<feature type="transmembrane region" description="Helical" evidence="5">
    <location>
        <begin position="371"/>
        <end position="393"/>
    </location>
</feature>
<sequence length="540" mass="56857">MSQTVTREQVELAILPVGLPLAEPIKALSLQPCLNSDQNEQSNESVAPAEASTVFEVIEPVITVPVSDASRFVIVTLLVVANLIQFISNFLTISGGLTLTHLLGRETGPGKANWMAASFALTQGAFVLISGRLGAIHGHQNVAIVGLAVFAVFSFANGFCRSFKSFVAVRALSGVGAGIFMPNAVTTLGLMVRPGKMRNLLYGLFAASPPLGGLIGALFAGLCATWDGIWAWTVLFAVLGALSGICCAWLLVAAPAERPVDQGGKLDIVGAVLGVSGLLLYNIAWNQAPAVGWSTPYEIAILILSVAIFAAFLVWERKYAAEPIMPLDIFRAPTFLSMIFVVLFAYMAFGIALWYSIAWQQTLRNISVLDIGISLIPFGLGSTAAVGLAVLLLPRMAAKWVMAIGVGVIVGASLLLATMPMQQSYWFQVFPAMLLCGCCPDFVYLAAQVIASNSVNTKHLGVASSLVGTLNLYGISLGLGFAGTIEVAQGKNSWPAGSEDSPEAVMAGFKAALYFSAALAAVGLLLDIAFVSVPKVKHDE</sequence>
<feature type="transmembrane region" description="Helical" evidence="5">
    <location>
        <begin position="425"/>
        <end position="447"/>
    </location>
</feature>
<gene>
    <name evidence="7" type="ORF">VHEMI01527</name>
</gene>
<feature type="transmembrane region" description="Helical" evidence="5">
    <location>
        <begin position="266"/>
        <end position="285"/>
    </location>
</feature>
<evidence type="ECO:0000313" key="8">
    <source>
        <dbReference type="Proteomes" id="UP000039046"/>
    </source>
</evidence>
<dbReference type="Gene3D" id="1.20.1250.20">
    <property type="entry name" value="MFS general substrate transporter like domains"/>
    <property type="match status" value="2"/>
</dbReference>
<feature type="transmembrane region" description="Helical" evidence="5">
    <location>
        <begin position="141"/>
        <end position="159"/>
    </location>
</feature>
<feature type="transmembrane region" description="Helical" evidence="5">
    <location>
        <begin position="228"/>
        <end position="254"/>
    </location>
</feature>
<reference evidence="7 8" key="1">
    <citation type="journal article" date="2015" name="Genome Announc.">
        <title>Draft Genome Sequence and Gene Annotation of the Entomopathogenic Fungus Verticillium hemipterigenum.</title>
        <authorList>
            <person name="Horn F."/>
            <person name="Habel A."/>
            <person name="Scharf D.H."/>
            <person name="Dworschak J."/>
            <person name="Brakhage A.A."/>
            <person name="Guthke R."/>
            <person name="Hertweck C."/>
            <person name="Linde J."/>
        </authorList>
    </citation>
    <scope>NUCLEOTIDE SEQUENCE [LARGE SCALE GENOMIC DNA]</scope>
</reference>
<dbReference type="AlphaFoldDB" id="A0A0A1STA4"/>
<feature type="transmembrane region" description="Helical" evidence="5">
    <location>
        <begin position="112"/>
        <end position="129"/>
    </location>
</feature>
<dbReference type="InterPro" id="IPR020846">
    <property type="entry name" value="MFS_dom"/>
</dbReference>
<organism evidence="7 8">
    <name type="scientific">[Torrubiella] hemipterigena</name>
    <dbReference type="NCBI Taxonomy" id="1531966"/>
    <lineage>
        <taxon>Eukaryota</taxon>
        <taxon>Fungi</taxon>
        <taxon>Dikarya</taxon>
        <taxon>Ascomycota</taxon>
        <taxon>Pezizomycotina</taxon>
        <taxon>Sordariomycetes</taxon>
        <taxon>Hypocreomycetidae</taxon>
        <taxon>Hypocreales</taxon>
        <taxon>Clavicipitaceae</taxon>
        <taxon>Clavicipitaceae incertae sedis</taxon>
        <taxon>'Torrubiella' clade</taxon>
    </lineage>
</organism>
<dbReference type="Proteomes" id="UP000039046">
    <property type="component" value="Unassembled WGS sequence"/>
</dbReference>
<feature type="transmembrane region" description="Helical" evidence="5">
    <location>
        <begin position="511"/>
        <end position="533"/>
    </location>
</feature>
<dbReference type="GO" id="GO:0022857">
    <property type="term" value="F:transmembrane transporter activity"/>
    <property type="evidence" value="ECO:0007669"/>
    <property type="project" value="InterPro"/>
</dbReference>
<evidence type="ECO:0000256" key="5">
    <source>
        <dbReference type="SAM" id="Phobius"/>
    </source>
</evidence>